<proteinExistence type="predicted"/>
<accession>A0A1R3L4K2</accession>
<dbReference type="AlphaFoldDB" id="A0A1R3L4K2"/>
<keyword evidence="2" id="KW-1185">Reference proteome</keyword>
<organism evidence="1 2">
    <name type="scientific">Corchorus olitorius</name>
    <dbReference type="NCBI Taxonomy" id="93759"/>
    <lineage>
        <taxon>Eukaryota</taxon>
        <taxon>Viridiplantae</taxon>
        <taxon>Streptophyta</taxon>
        <taxon>Embryophyta</taxon>
        <taxon>Tracheophyta</taxon>
        <taxon>Spermatophyta</taxon>
        <taxon>Magnoliopsida</taxon>
        <taxon>eudicotyledons</taxon>
        <taxon>Gunneridae</taxon>
        <taxon>Pentapetalae</taxon>
        <taxon>rosids</taxon>
        <taxon>malvids</taxon>
        <taxon>Malvales</taxon>
        <taxon>Malvaceae</taxon>
        <taxon>Grewioideae</taxon>
        <taxon>Apeibeae</taxon>
        <taxon>Corchorus</taxon>
    </lineage>
</organism>
<sequence>MALDDLCAGGNIAIRGGHRSMLTDRHATEPTNVDLVFR</sequence>
<comment type="caution">
    <text evidence="1">The sequence shown here is derived from an EMBL/GenBank/DDBJ whole genome shotgun (WGS) entry which is preliminary data.</text>
</comment>
<protein>
    <submittedName>
        <fullName evidence="1">Uncharacterized protein</fullName>
    </submittedName>
</protein>
<gene>
    <name evidence="1" type="ORF">COLO4_00175</name>
</gene>
<evidence type="ECO:0000313" key="1">
    <source>
        <dbReference type="EMBL" id="OMP14210.1"/>
    </source>
</evidence>
<name>A0A1R3L4K2_9ROSI</name>
<dbReference type="EMBL" id="AWUE01001172">
    <property type="protein sequence ID" value="OMP14210.1"/>
    <property type="molecule type" value="Genomic_DNA"/>
</dbReference>
<evidence type="ECO:0000313" key="2">
    <source>
        <dbReference type="Proteomes" id="UP000187203"/>
    </source>
</evidence>
<dbReference type="Proteomes" id="UP000187203">
    <property type="component" value="Unassembled WGS sequence"/>
</dbReference>
<reference evidence="2" key="1">
    <citation type="submission" date="2013-09" db="EMBL/GenBank/DDBJ databases">
        <title>Corchorus olitorius genome sequencing.</title>
        <authorList>
            <person name="Alam M."/>
            <person name="Haque M.S."/>
            <person name="Islam M.S."/>
            <person name="Emdad E.M."/>
            <person name="Islam M.M."/>
            <person name="Ahmed B."/>
            <person name="Halim A."/>
            <person name="Hossen Q.M.M."/>
            <person name="Hossain M.Z."/>
            <person name="Ahmed R."/>
            <person name="Khan M.M."/>
            <person name="Islam R."/>
            <person name="Rashid M.M."/>
            <person name="Khan S.A."/>
            <person name="Rahman M.S."/>
            <person name="Alam M."/>
            <person name="Yahiya A.S."/>
            <person name="Khan M.S."/>
            <person name="Azam M.S."/>
            <person name="Haque T."/>
            <person name="Lashkar M.Z.H."/>
            <person name="Akhand A.I."/>
            <person name="Morshed G."/>
            <person name="Roy S."/>
            <person name="Uddin K.S."/>
            <person name="Rabeya T."/>
            <person name="Hossain A.S."/>
            <person name="Chowdhury A."/>
            <person name="Snigdha A.R."/>
            <person name="Mortoza M.S."/>
            <person name="Matin S.A."/>
            <person name="Hoque S.M.E."/>
            <person name="Islam M.K."/>
            <person name="Roy D.K."/>
            <person name="Haider R."/>
            <person name="Moosa M.M."/>
            <person name="Elias S.M."/>
            <person name="Hasan A.M."/>
            <person name="Jahan S."/>
            <person name="Shafiuddin M."/>
            <person name="Mahmood N."/>
            <person name="Shommy N.S."/>
        </authorList>
    </citation>
    <scope>NUCLEOTIDE SEQUENCE [LARGE SCALE GENOMIC DNA]</scope>
    <source>
        <strain evidence="2">cv. O-4</strain>
    </source>
</reference>